<dbReference type="AlphaFoldDB" id="A0A4U8S679"/>
<dbReference type="EMBL" id="JRPL02000024">
    <property type="protein sequence ID" value="TLD81341.1"/>
    <property type="molecule type" value="Genomic_DNA"/>
</dbReference>
<gene>
    <name evidence="1" type="ORF">LS81_008505</name>
</gene>
<comment type="caution">
    <text evidence="1">The sequence shown here is derived from an EMBL/GenBank/DDBJ whole genome shotgun (WGS) entry which is preliminary data.</text>
</comment>
<sequence length="161" mass="18854">MKKIIALMILVIYCDFLFGNSFEEMKEIMKAQKIYGCTKSRSTQQRNAEYEFKQNPIKYYKRWSLAYCLGYVSSEDMIVKSGCGSKGLPKEIQNLSHIDNMVKIFGNGAISELKAYLDRFLYIHTIEQKGSVNACFDWIYDSKEYQDEVVRIVKKYCKHCK</sequence>
<evidence type="ECO:0000313" key="1">
    <source>
        <dbReference type="EMBL" id="TLD81341.1"/>
    </source>
</evidence>
<proteinExistence type="predicted"/>
<dbReference type="Proteomes" id="UP000029878">
    <property type="component" value="Unassembled WGS sequence"/>
</dbReference>
<dbReference type="OrthoDB" id="5326098at2"/>
<organism evidence="1 2">
    <name type="scientific">Helicobacter trogontum</name>
    <dbReference type="NCBI Taxonomy" id="50960"/>
    <lineage>
        <taxon>Bacteria</taxon>
        <taxon>Pseudomonadati</taxon>
        <taxon>Campylobacterota</taxon>
        <taxon>Epsilonproteobacteria</taxon>
        <taxon>Campylobacterales</taxon>
        <taxon>Helicobacteraceae</taxon>
        <taxon>Helicobacter</taxon>
    </lineage>
</organism>
<reference evidence="1 2" key="1">
    <citation type="journal article" date="2014" name="Genome Announc.">
        <title>Draft genome sequences of eight enterohepatic helicobacter species isolated from both laboratory and wild rodents.</title>
        <authorList>
            <person name="Sheh A."/>
            <person name="Shen Z."/>
            <person name="Fox J.G."/>
        </authorList>
    </citation>
    <scope>NUCLEOTIDE SEQUENCE [LARGE SCALE GENOMIC DNA]</scope>
    <source>
        <strain evidence="1 2">ATCC 700114</strain>
    </source>
</reference>
<protein>
    <submittedName>
        <fullName evidence="1">Uncharacterized protein</fullName>
    </submittedName>
</protein>
<dbReference type="RefSeq" id="WP_052096496.1">
    <property type="nucleotide sequence ID" value="NZ_FZNG01000049.1"/>
</dbReference>
<accession>A0A4U8S679</accession>
<evidence type="ECO:0000313" key="2">
    <source>
        <dbReference type="Proteomes" id="UP000029878"/>
    </source>
</evidence>
<name>A0A4U8S679_9HELI</name>